<feature type="compositionally biased region" description="Low complexity" evidence="4">
    <location>
        <begin position="146"/>
        <end position="158"/>
    </location>
</feature>
<keyword evidence="2 3" id="KW-0802">TPR repeat</keyword>
<organism evidence="5 6">
    <name type="scientific">Cyclotella cryptica</name>
    <dbReference type="NCBI Taxonomy" id="29204"/>
    <lineage>
        <taxon>Eukaryota</taxon>
        <taxon>Sar</taxon>
        <taxon>Stramenopiles</taxon>
        <taxon>Ochrophyta</taxon>
        <taxon>Bacillariophyta</taxon>
        <taxon>Coscinodiscophyceae</taxon>
        <taxon>Thalassiosirophycidae</taxon>
        <taxon>Stephanodiscales</taxon>
        <taxon>Stephanodiscaceae</taxon>
        <taxon>Cyclotella</taxon>
    </lineage>
</organism>
<feature type="region of interest" description="Disordered" evidence="4">
    <location>
        <begin position="844"/>
        <end position="876"/>
    </location>
</feature>
<feature type="region of interest" description="Disordered" evidence="4">
    <location>
        <begin position="1"/>
        <end position="64"/>
    </location>
</feature>
<protein>
    <submittedName>
        <fullName evidence="5">Uncharacterized protein</fullName>
    </submittedName>
</protein>
<dbReference type="Proteomes" id="UP001516023">
    <property type="component" value="Unassembled WGS sequence"/>
</dbReference>
<feature type="repeat" description="TPR" evidence="3">
    <location>
        <begin position="1813"/>
        <end position="1846"/>
    </location>
</feature>
<dbReference type="PANTHER" id="PTHR45641">
    <property type="entry name" value="TETRATRICOPEPTIDE REPEAT PROTEIN (AFU_ORTHOLOGUE AFUA_6G03870)"/>
    <property type="match status" value="1"/>
</dbReference>
<gene>
    <name evidence="5" type="ORF">HJC23_013010</name>
</gene>
<feature type="region of interest" description="Disordered" evidence="4">
    <location>
        <begin position="722"/>
        <end position="762"/>
    </location>
</feature>
<dbReference type="SUPFAM" id="SSF48452">
    <property type="entry name" value="TPR-like"/>
    <property type="match status" value="5"/>
</dbReference>
<dbReference type="SMART" id="SM00028">
    <property type="entry name" value="TPR"/>
    <property type="match status" value="19"/>
</dbReference>
<feature type="region of interest" description="Disordered" evidence="4">
    <location>
        <begin position="77"/>
        <end position="98"/>
    </location>
</feature>
<keyword evidence="6" id="KW-1185">Reference proteome</keyword>
<name>A0ABD3QG45_9STRA</name>
<dbReference type="InterPro" id="IPR011990">
    <property type="entry name" value="TPR-like_helical_dom_sf"/>
</dbReference>
<evidence type="ECO:0000256" key="3">
    <source>
        <dbReference type="PROSITE-ProRule" id="PRU00339"/>
    </source>
</evidence>
<keyword evidence="1" id="KW-0677">Repeat</keyword>
<feature type="compositionally biased region" description="Polar residues" evidence="4">
    <location>
        <begin position="863"/>
        <end position="876"/>
    </location>
</feature>
<evidence type="ECO:0000256" key="4">
    <source>
        <dbReference type="SAM" id="MobiDB-lite"/>
    </source>
</evidence>
<dbReference type="Pfam" id="PF13174">
    <property type="entry name" value="TPR_6"/>
    <property type="match status" value="1"/>
</dbReference>
<evidence type="ECO:0000313" key="6">
    <source>
        <dbReference type="Proteomes" id="UP001516023"/>
    </source>
</evidence>
<feature type="repeat" description="TPR" evidence="3">
    <location>
        <begin position="1603"/>
        <end position="1636"/>
    </location>
</feature>
<sequence>MKSPEDAPRSGASSSSPTTRPILRGATCPPPAVSPSPMERQQPKEQHQQQQQQQEQQDDVVPTSSTVAYTYRALYDDDDDDSYEEDNLSFPPHNSHDWPLRTHDWKIPTSAAAAAASASLNRCPSTGSLVSIEVLREMMLDRSGRSWHSGRSGSRSHTGSGGGEGSLRAEWNSSHGSLGGTNADANADAGRVTASATTPTATTTGGTWRLFPNVESLKQLPLFLHQRRRGVDARLDSAVWNPFSTVVVRKRSEGNLGGNWMEKEEEEKVGRRSSTSGRQRRRRTSAASAPIRMGTDVTLHSCSSSSSSSSSSDSDSRASRSFPRRRRSASSNSSSCDSGTSSSTGSVNVTNGWTEPSKDDRTRERRRRERRRRTHSSRPRTTDAASILTNSPHNHSSLSNTNNNNNDPATINNSTNQQDPLPKEVSSSSLKENDTHLFFPKVKSLIQSRSAGEIAKPYIDTIQETTTCPPAPRRASDPTSPTLSIRTTISTLSHCCPLHLGDEETKLDSCVAPAAVAEAEAEGTTTTITTTAAAAAAVLKEEMEKLKIGVNHNDVPKDDARGEENLTRDASREETQEVNIPQTTNAMDVTLVRKRSDGETTVPNHLPFPLADVLDLNAYDVIFDDDDKLKVDPLHDDCQLSQSVESVRLSLRNDFDKASRRGSFQRSMSVSSGFRTSISSKSGDFGHLPAALDESSQIESQLSTHQHYVDFYELDVVDSATIPKEQHPPPPTTSESPPSQYQRTVTPIRRRPSEESQTTVPVSTISSLDSLASPIDRARAVHAQLVRSQLTHMAVAPLQRARSLESMSSLGTESVARGMGRMYKLSLDNSAHRVDVEHTNRNLGGKCSERAEMPSVDNEASRPPQSHGQKETTMNMDVSVDYDDLSPYRQYHDFREHSSITMGTLFSELQNSNISEADSSEDSYSIRPDRDTCDLDSAMAAFAIATKLGHFGFVHEQVILNVNTGDDSDEILAAKAFMGLGFAGQQKGEHESALESYMKSLQLWESEIGSDHPSLACLHYTIGTVLSQMRNDLEASVHFNNALSLLKATKNNDERIRASILSTEGMIFSVLGEAGHGIDCFRKALLIYQKFDSPFDLSYSNIMYEMGTLLAQQGDIEDSISCYKYALDIRETTLGNSFLVMQTHYSLGVTLAHDDSPSSQDYALIHLEKALALCGGDNIQAPTIIHAIGVLKEKRGDFHAAANWFYKELDMMKSLFGDDDERVGMCSSDVGSCFFQIGKYDLATFLFEQALRILLQVTENEQSLEVADLLYKIASCHESLCEYDEALGIFEEVKQIRQTLTGIESSPVIKAMLRIGNVQLSRGEAQLALDCFNEIVGIGYASDSINGIEVANALYGRGCAQYCLFQLSDAMKSLNESLNWKLAALGEDNPGLACIFYQMAHVYLEQSEKEDAILCFEEYVRLLKIDQHRNLQDNAEICQTAGIVSKLKGEYDKALAFYDQALTMFETLFGNKPCHEKLATIHFDIGCIHTLQGNNREALKQLQFCLAMRKKLFGAHVEVANVLYEMAVILQQEDMTKPAIMCLEESDSIWKTKLGCSEKLISVCHVSGKLWKSLLRYEEAGGNFEKALELAITLHGRCHDTVATILLDLGELLHEIGQYEQALFCYDESLDVRTQIFGPDDLTVAAVLYCKGVALLFQGNFDAAYECLNRSLIIRQEKLGDVNNDVGDTLNTIGFLQLRKGNIAEDSALTPLTKALEVRRALGNMSKVVSTLQNLASLYKKRKEFDLCMEIHSEILAVRQEEFGTNDEKVAEAWINLGNIQTTAGRLVEATMSYEEALRIRTLSSGYNHKPLAHVLFKLGLLNLRQNNFDNAKQIFEEYIRLRAEEEDDPDQEMAQALTLIGDIQLDTGEKSKAQINWMSAMEIYSNLGYPEDHPKVVKLKLRQKTVPTFGLFAHRRMSDVSRVASDLSSVVDAPLSLLSRLAGIPSDIPDSTENNVCVNH</sequence>
<feature type="compositionally biased region" description="Low complexity" evidence="4">
    <location>
        <begin position="301"/>
        <end position="313"/>
    </location>
</feature>
<proteinExistence type="predicted"/>
<comment type="caution">
    <text evidence="5">The sequence shown here is derived from an EMBL/GenBank/DDBJ whole genome shotgun (WGS) entry which is preliminary data.</text>
</comment>
<feature type="repeat" description="TPR" evidence="3">
    <location>
        <begin position="1771"/>
        <end position="1804"/>
    </location>
</feature>
<feature type="repeat" description="TPR" evidence="3">
    <location>
        <begin position="1100"/>
        <end position="1133"/>
    </location>
</feature>
<feature type="repeat" description="TPR" evidence="3">
    <location>
        <begin position="974"/>
        <end position="1007"/>
    </location>
</feature>
<feature type="compositionally biased region" description="Acidic residues" evidence="4">
    <location>
        <begin position="77"/>
        <end position="87"/>
    </location>
</feature>
<feature type="compositionally biased region" description="Basic and acidic residues" evidence="4">
    <location>
        <begin position="554"/>
        <end position="575"/>
    </location>
</feature>
<evidence type="ECO:0000256" key="2">
    <source>
        <dbReference type="ARBA" id="ARBA00022803"/>
    </source>
</evidence>
<feature type="compositionally biased region" description="Low complexity" evidence="4">
    <location>
        <begin position="388"/>
        <end position="416"/>
    </location>
</feature>
<feature type="region of interest" description="Disordered" evidence="4">
    <location>
        <begin position="143"/>
        <end position="186"/>
    </location>
</feature>
<reference evidence="5 6" key="1">
    <citation type="journal article" date="2020" name="G3 (Bethesda)">
        <title>Improved Reference Genome for Cyclotella cryptica CCMP332, a Model for Cell Wall Morphogenesis, Salinity Adaptation, and Lipid Production in Diatoms (Bacillariophyta).</title>
        <authorList>
            <person name="Roberts W.R."/>
            <person name="Downey K.M."/>
            <person name="Ruck E.C."/>
            <person name="Traller J.C."/>
            <person name="Alverson A.J."/>
        </authorList>
    </citation>
    <scope>NUCLEOTIDE SEQUENCE [LARGE SCALE GENOMIC DNA]</scope>
    <source>
        <strain evidence="5 6">CCMP332</strain>
    </source>
</reference>
<feature type="compositionally biased region" description="Basic residues" evidence="4">
    <location>
        <begin position="364"/>
        <end position="378"/>
    </location>
</feature>
<feature type="region of interest" description="Disordered" evidence="4">
    <location>
        <begin position="256"/>
        <end position="432"/>
    </location>
</feature>
<dbReference type="PROSITE" id="PS50005">
    <property type="entry name" value="TPR"/>
    <property type="match status" value="5"/>
</dbReference>
<evidence type="ECO:0000256" key="1">
    <source>
        <dbReference type="ARBA" id="ARBA00022737"/>
    </source>
</evidence>
<accession>A0ABD3QG45</accession>
<dbReference type="Gene3D" id="1.25.40.10">
    <property type="entry name" value="Tetratricopeptide repeat domain"/>
    <property type="match status" value="5"/>
</dbReference>
<feature type="compositionally biased region" description="Low complexity" evidence="4">
    <location>
        <begin position="329"/>
        <end position="346"/>
    </location>
</feature>
<dbReference type="Pfam" id="PF13424">
    <property type="entry name" value="TPR_12"/>
    <property type="match status" value="5"/>
</dbReference>
<dbReference type="InterPro" id="IPR019734">
    <property type="entry name" value="TPR_rpt"/>
</dbReference>
<dbReference type="PANTHER" id="PTHR45641:SF19">
    <property type="entry name" value="NEPHROCYSTIN-3"/>
    <property type="match status" value="1"/>
</dbReference>
<dbReference type="EMBL" id="JABMIG020000040">
    <property type="protein sequence ID" value="KAL3799285.1"/>
    <property type="molecule type" value="Genomic_DNA"/>
</dbReference>
<feature type="region of interest" description="Disordered" evidence="4">
    <location>
        <begin position="552"/>
        <end position="576"/>
    </location>
</feature>
<evidence type="ECO:0000313" key="5">
    <source>
        <dbReference type="EMBL" id="KAL3799285.1"/>
    </source>
</evidence>